<keyword evidence="1" id="KW-0175">Coiled coil</keyword>
<dbReference type="Proteomes" id="UP000191522">
    <property type="component" value="Unassembled WGS sequence"/>
</dbReference>
<dbReference type="GO" id="GO:0051256">
    <property type="term" value="P:mitotic spindle midzone assembly"/>
    <property type="evidence" value="ECO:0007669"/>
    <property type="project" value="TreeGrafter"/>
</dbReference>
<feature type="compositionally biased region" description="Pro residues" evidence="2">
    <location>
        <begin position="579"/>
        <end position="588"/>
    </location>
</feature>
<feature type="compositionally biased region" description="Low complexity" evidence="2">
    <location>
        <begin position="648"/>
        <end position="664"/>
    </location>
</feature>
<feature type="compositionally biased region" description="Low complexity" evidence="2">
    <location>
        <begin position="690"/>
        <end position="702"/>
    </location>
</feature>
<proteinExistence type="predicted"/>
<dbReference type="Pfam" id="PF03999">
    <property type="entry name" value="MAP65_ASE1"/>
    <property type="match status" value="1"/>
</dbReference>
<dbReference type="GO" id="GO:0005737">
    <property type="term" value="C:cytoplasm"/>
    <property type="evidence" value="ECO:0007669"/>
    <property type="project" value="TreeGrafter"/>
</dbReference>
<dbReference type="Gene3D" id="1.20.58.1520">
    <property type="match status" value="1"/>
</dbReference>
<dbReference type="GO" id="GO:1990023">
    <property type="term" value="C:mitotic spindle midzone"/>
    <property type="evidence" value="ECO:0007669"/>
    <property type="project" value="TreeGrafter"/>
</dbReference>
<gene>
    <name evidence="3" type="ORF">PENDEC_c004G04030</name>
</gene>
<evidence type="ECO:0008006" key="5">
    <source>
        <dbReference type="Google" id="ProtNLM"/>
    </source>
</evidence>
<evidence type="ECO:0000256" key="1">
    <source>
        <dbReference type="SAM" id="Coils"/>
    </source>
</evidence>
<dbReference type="InterPro" id="IPR007145">
    <property type="entry name" value="MAP65_Ase1_PRC1"/>
</dbReference>
<feature type="region of interest" description="Disordered" evidence="2">
    <location>
        <begin position="637"/>
        <end position="664"/>
    </location>
</feature>
<feature type="region of interest" description="Disordered" evidence="2">
    <location>
        <begin position="383"/>
        <end position="416"/>
    </location>
</feature>
<dbReference type="PANTHER" id="PTHR19321">
    <property type="entry name" value="PROTEIN REGULATOR OF CYTOKINESIS 1 PRC1-RELATED"/>
    <property type="match status" value="1"/>
</dbReference>
<feature type="region of interest" description="Disordered" evidence="2">
    <location>
        <begin position="459"/>
        <end position="590"/>
    </location>
</feature>
<dbReference type="PANTHER" id="PTHR19321:SF41">
    <property type="entry name" value="FASCETTO-RELATED"/>
    <property type="match status" value="1"/>
</dbReference>
<comment type="caution">
    <text evidence="3">The sequence shown here is derived from an EMBL/GenBank/DDBJ whole genome shotgun (WGS) entry which is preliminary data.</text>
</comment>
<feature type="coiled-coil region" evidence="1">
    <location>
        <begin position="227"/>
        <end position="261"/>
    </location>
</feature>
<feature type="compositionally biased region" description="Basic and acidic residues" evidence="2">
    <location>
        <begin position="402"/>
        <end position="416"/>
    </location>
</feature>
<feature type="compositionally biased region" description="Low complexity" evidence="2">
    <location>
        <begin position="471"/>
        <end position="485"/>
    </location>
</feature>
<accession>A0A1V6PHR7</accession>
<dbReference type="EMBL" id="MDYL01000004">
    <property type="protein sequence ID" value="OQD76598.1"/>
    <property type="molecule type" value="Genomic_DNA"/>
</dbReference>
<organism evidence="3 4">
    <name type="scientific">Penicillium decumbens</name>
    <dbReference type="NCBI Taxonomy" id="69771"/>
    <lineage>
        <taxon>Eukaryota</taxon>
        <taxon>Fungi</taxon>
        <taxon>Dikarya</taxon>
        <taxon>Ascomycota</taxon>
        <taxon>Pezizomycotina</taxon>
        <taxon>Eurotiomycetes</taxon>
        <taxon>Eurotiomycetidae</taxon>
        <taxon>Eurotiales</taxon>
        <taxon>Aspergillaceae</taxon>
        <taxon>Penicillium</taxon>
    </lineage>
</organism>
<dbReference type="OMA" id="QLHGIYD"/>
<dbReference type="AlphaFoldDB" id="A0A1V6PHR7"/>
<evidence type="ECO:0000313" key="4">
    <source>
        <dbReference type="Proteomes" id="UP000191522"/>
    </source>
</evidence>
<evidence type="ECO:0000256" key="2">
    <source>
        <dbReference type="SAM" id="MobiDB-lite"/>
    </source>
</evidence>
<protein>
    <recommendedName>
        <fullName evidence="5">Anaphase spindle elongation protein 1</fullName>
    </recommendedName>
</protein>
<dbReference type="OrthoDB" id="642895at2759"/>
<name>A0A1V6PHR7_PENDC</name>
<keyword evidence="4" id="KW-1185">Reference proteome</keyword>
<feature type="coiled-coil region" evidence="1">
    <location>
        <begin position="45"/>
        <end position="79"/>
    </location>
</feature>
<feature type="region of interest" description="Disordered" evidence="2">
    <location>
        <begin position="680"/>
        <end position="713"/>
    </location>
</feature>
<evidence type="ECO:0000313" key="3">
    <source>
        <dbReference type="EMBL" id="OQD76598.1"/>
    </source>
</evidence>
<sequence length="780" mass="87471">MAVDTSYLTSQVNNIVEQLHGIFDEIGVPARERDSREAELFSALSETLNNHLKLVDEEKEEMTQEAQRLITTIQQMEASLGDERANGQYELNRGDLKVTYPLNRCIAFLREKNDAMSRLHRERFEQVKKLVDALESYSSHLEASFLTIELPPTAPGSTIPPSFDLSPNYVTALDSEFTRVYEEYHRRVSFVQTTSEEIIKLWAELGTPQVQTDPNIVQNYRESPEQLGLHETDLANLMAKRDKLAEEKKGRERKIKEIRANVENLWERFGVEEADRKVFLAANRGCGLRTINEFEEELARLNELKRQNLHLFVEDARCRLQELWDSLYFSEEEMLDFTPAFSDVCSDALLEAHEAEISRLETLKEQRAPTLEMVEKHRSLLADREALSSSSQDASRLMGRGNKGERRDPGKLLREEKMRKRIARELPKVEVELRKELEHWEEEFGRPFLVHGDRYLDSLSPVANRPPPRSKTPSAPSSTTKASTTRQQPLARPGSSMQGPRPGSSMRGPPPPRSATKTPTGGGPVKHNTIGYAGSRSGAKSPSKIPARAPLSNMPHGENSPERRSGPGSYSSSTINGKMPPPRGPPPRMRALTVESKDRNNYMMEPPRCNSAMSTAFVRPVSPEDVYDDRPRSFMSASVMGHSRPTKLSSHSSHSSMSSLNSSLNSLTQGYPRMNPYLNQAPPPPALRQTSNSTTTTTVSGSENWETFDDASGDEADASDIYYAKLRAAHGKRFAPDDGQDTMGKKSKGIRSVSPDGPHPGQVLRVAGSDTEWTDDFESY</sequence>
<reference evidence="4" key="1">
    <citation type="journal article" date="2017" name="Nat. Microbiol.">
        <title>Global analysis of biosynthetic gene clusters reveals vast potential of secondary metabolite production in Penicillium species.</title>
        <authorList>
            <person name="Nielsen J.C."/>
            <person name="Grijseels S."/>
            <person name="Prigent S."/>
            <person name="Ji B."/>
            <person name="Dainat J."/>
            <person name="Nielsen K.F."/>
            <person name="Frisvad J.C."/>
            <person name="Workman M."/>
            <person name="Nielsen J."/>
        </authorList>
    </citation>
    <scope>NUCLEOTIDE SEQUENCE [LARGE SCALE GENOMIC DNA]</scope>
    <source>
        <strain evidence="4">IBT 11843</strain>
    </source>
</reference>
<feature type="region of interest" description="Disordered" evidence="2">
    <location>
        <begin position="731"/>
        <end position="780"/>
    </location>
</feature>
<dbReference type="GO" id="GO:0008017">
    <property type="term" value="F:microtubule binding"/>
    <property type="evidence" value="ECO:0007669"/>
    <property type="project" value="InterPro"/>
</dbReference>
<dbReference type="STRING" id="69771.A0A1V6PHR7"/>